<evidence type="ECO:0000256" key="3">
    <source>
        <dbReference type="ARBA" id="ARBA00005043"/>
    </source>
</evidence>
<accession>I6NCT2</accession>
<dbReference type="GO" id="GO:0033588">
    <property type="term" value="C:elongator holoenzyme complex"/>
    <property type="evidence" value="ECO:0007669"/>
    <property type="project" value="EnsemblFungi"/>
</dbReference>
<keyword evidence="10" id="KW-1185">Reference proteome</keyword>
<dbReference type="CDD" id="cd19496">
    <property type="entry name" value="Elp5"/>
    <property type="match status" value="1"/>
</dbReference>
<dbReference type="eggNOG" id="ENOG502QQIZ">
    <property type="taxonomic scope" value="Eukaryota"/>
</dbReference>
<keyword evidence="7" id="KW-0819">tRNA processing</keyword>
<evidence type="ECO:0000256" key="4">
    <source>
        <dbReference type="ARBA" id="ARBA00009567"/>
    </source>
</evidence>
<evidence type="ECO:0000256" key="7">
    <source>
        <dbReference type="ARBA" id="ARBA00022694"/>
    </source>
</evidence>
<dbReference type="PANTHER" id="PTHR15641:SF1">
    <property type="entry name" value="ELONGATOR COMPLEX PROTEIN 5"/>
    <property type="match status" value="1"/>
</dbReference>
<dbReference type="HOGENOM" id="CLU_050414_1_0_1"/>
<dbReference type="GO" id="GO:0016887">
    <property type="term" value="F:ATP hydrolysis activity"/>
    <property type="evidence" value="ECO:0007669"/>
    <property type="project" value="EnsemblFungi"/>
</dbReference>
<dbReference type="OMA" id="VIYVSFE"/>
<dbReference type="Gene3D" id="3.40.50.300">
    <property type="entry name" value="P-loop containing nucleotide triphosphate hydrolases"/>
    <property type="match status" value="1"/>
</dbReference>
<dbReference type="KEGG" id="erc:Ecym_5086"/>
<dbReference type="GO" id="GO:0002098">
    <property type="term" value="P:tRNA wobble uridine modification"/>
    <property type="evidence" value="ECO:0007669"/>
    <property type="project" value="InterPro"/>
</dbReference>
<dbReference type="FunCoup" id="I6NCT2">
    <property type="interactions" value="1161"/>
</dbReference>
<keyword evidence="8" id="KW-0539">Nucleus</keyword>
<dbReference type="GO" id="GO:0042802">
    <property type="term" value="F:identical protein binding"/>
    <property type="evidence" value="ECO:0007669"/>
    <property type="project" value="EnsemblFungi"/>
</dbReference>
<protein>
    <recommendedName>
        <fullName evidence="5">Elongator complex protein 5</fullName>
    </recommendedName>
</protein>
<evidence type="ECO:0000256" key="5">
    <source>
        <dbReference type="ARBA" id="ARBA00020264"/>
    </source>
</evidence>
<dbReference type="Proteomes" id="UP000006790">
    <property type="component" value="Chromosome 5"/>
</dbReference>
<evidence type="ECO:0000313" key="9">
    <source>
        <dbReference type="EMBL" id="AET39874.1"/>
    </source>
</evidence>
<dbReference type="GO" id="GO:0005777">
    <property type="term" value="C:peroxisome"/>
    <property type="evidence" value="ECO:0007669"/>
    <property type="project" value="EnsemblFungi"/>
</dbReference>
<comment type="subcellular location">
    <subcellularLocation>
        <location evidence="2">Cytoplasm</location>
    </subcellularLocation>
    <subcellularLocation>
        <location evidence="1">Nucleus</location>
    </subcellularLocation>
</comment>
<evidence type="ECO:0000256" key="1">
    <source>
        <dbReference type="ARBA" id="ARBA00004123"/>
    </source>
</evidence>
<comment type="similarity">
    <text evidence="4">Belongs to the ELP5 family.</text>
</comment>
<organism evidence="9 10">
    <name type="scientific">Eremothecium cymbalariae (strain CBS 270.75 / DBVPG 7215 / KCTC 17166 / NRRL Y-17582)</name>
    <name type="common">Yeast</name>
    <dbReference type="NCBI Taxonomy" id="931890"/>
    <lineage>
        <taxon>Eukaryota</taxon>
        <taxon>Fungi</taxon>
        <taxon>Dikarya</taxon>
        <taxon>Ascomycota</taxon>
        <taxon>Saccharomycotina</taxon>
        <taxon>Saccharomycetes</taxon>
        <taxon>Saccharomycetales</taxon>
        <taxon>Saccharomycetaceae</taxon>
        <taxon>Eremothecium</taxon>
    </lineage>
</organism>
<reference evidence="9 10" key="1">
    <citation type="journal article" date="2011" name="G3 (Bethesda)">
        <title>Genome evolution in the Eremothecium clade of the Saccharomyces complex revealed by comparative genomics.</title>
        <authorList>
            <person name="Wendland J."/>
            <person name="Walther A."/>
        </authorList>
    </citation>
    <scope>NUCLEOTIDE SEQUENCE [LARGE SCALE GENOMIC DNA]</scope>
    <source>
        <strain evidence="10">CBS 270.75 / DBVPG 7215 / KCTC 17166 / NRRL Y-17582</strain>
    </source>
</reference>
<sequence length="300" mass="34624">MSSTTHNPIVLLKRIFSLKEQSSMVLCTDTIGQSSEYLIEEFVFNIKESDIPIVYLAFEHLTKPAYASQFIDCTGLNVKQIIDVFHKFLPKCEQDQAGKRCLVIVDSINYIPKELLIEFVCAIASNHVTLVVTYHKSMPSYRDPSLQHYPGPLQLLQFIANTILDTEPACKSIDQEYLESELHKFVIPRNLNSHVYNLTLRNRRRSGRTLSYSFQINNQTHDYRLLSDHKDHEDDSEDVLLRVNGLTTFNLGTTKRQRLAKEQVDLPFLEAQSFNSGGAIVYEFEKDDDYDEEDPYEDPF</sequence>
<proteinExistence type="inferred from homology"/>
<gene>
    <name evidence="9" type="ordered locus">Ecym_5086</name>
</gene>
<dbReference type="Pfam" id="PF10483">
    <property type="entry name" value="Elong_Iki1"/>
    <property type="match status" value="1"/>
</dbReference>
<name>I6NCT2_ERECY</name>
<evidence type="ECO:0000256" key="2">
    <source>
        <dbReference type="ARBA" id="ARBA00004496"/>
    </source>
</evidence>
<dbReference type="InterPro" id="IPR027417">
    <property type="entry name" value="P-loop_NTPase"/>
</dbReference>
<dbReference type="GO" id="GO:0005634">
    <property type="term" value="C:nucleus"/>
    <property type="evidence" value="ECO:0007669"/>
    <property type="project" value="UniProtKB-SubCell"/>
</dbReference>
<dbReference type="EMBL" id="CP002501">
    <property type="protein sequence ID" value="AET39874.1"/>
    <property type="molecule type" value="Genomic_DNA"/>
</dbReference>
<comment type="pathway">
    <text evidence="3">tRNA modification; 5-methoxycarbonylmethyl-2-thiouridine-tRNA biosynthesis.</text>
</comment>
<dbReference type="PANTHER" id="PTHR15641">
    <property type="entry name" value="ELONGATOR COMPLEX PROTEIN 5"/>
    <property type="match status" value="1"/>
</dbReference>
<keyword evidence="6" id="KW-0963">Cytoplasm</keyword>
<dbReference type="GO" id="GO:0000049">
    <property type="term" value="F:tRNA binding"/>
    <property type="evidence" value="ECO:0007669"/>
    <property type="project" value="EnsemblFungi"/>
</dbReference>
<evidence type="ECO:0000313" key="10">
    <source>
        <dbReference type="Proteomes" id="UP000006790"/>
    </source>
</evidence>
<dbReference type="UniPathway" id="UPA00988"/>
<dbReference type="STRING" id="931890.I6NCT2"/>
<dbReference type="OrthoDB" id="166907at2759"/>
<dbReference type="AlphaFoldDB" id="I6NCT2"/>
<evidence type="ECO:0000256" key="6">
    <source>
        <dbReference type="ARBA" id="ARBA00022490"/>
    </source>
</evidence>
<evidence type="ECO:0000256" key="8">
    <source>
        <dbReference type="ARBA" id="ARBA00023242"/>
    </source>
</evidence>
<dbReference type="RefSeq" id="XP_003646691.1">
    <property type="nucleotide sequence ID" value="XM_003646643.1"/>
</dbReference>
<dbReference type="GeneID" id="11470313"/>
<dbReference type="InParanoid" id="I6NCT2"/>
<dbReference type="GO" id="GO:0005829">
    <property type="term" value="C:cytosol"/>
    <property type="evidence" value="ECO:0007669"/>
    <property type="project" value="TreeGrafter"/>
</dbReference>
<dbReference type="InterPro" id="IPR019519">
    <property type="entry name" value="Elp5"/>
</dbReference>